<evidence type="ECO:0000313" key="3">
    <source>
        <dbReference type="Proteomes" id="UP000765509"/>
    </source>
</evidence>
<dbReference type="GO" id="GO:0071013">
    <property type="term" value="C:catalytic step 2 spliceosome"/>
    <property type="evidence" value="ECO:0007669"/>
    <property type="project" value="TreeGrafter"/>
</dbReference>
<dbReference type="GO" id="GO:0003724">
    <property type="term" value="F:RNA helicase activity"/>
    <property type="evidence" value="ECO:0007669"/>
    <property type="project" value="UniProtKB-EC"/>
</dbReference>
<dbReference type="OrthoDB" id="2507664at2759"/>
<dbReference type="SUPFAM" id="SSF52540">
    <property type="entry name" value="P-loop containing nucleoside triphosphate hydrolases"/>
    <property type="match status" value="1"/>
</dbReference>
<gene>
    <name evidence="2" type="ORF">O181_118469</name>
</gene>
<dbReference type="AlphaFoldDB" id="A0A9Q3KFC5"/>
<comment type="catalytic activity">
    <reaction evidence="1">
        <text>ATP + H2O = ADP + phosphate + H(+)</text>
        <dbReference type="Rhea" id="RHEA:13065"/>
        <dbReference type="ChEBI" id="CHEBI:15377"/>
        <dbReference type="ChEBI" id="CHEBI:15378"/>
        <dbReference type="ChEBI" id="CHEBI:30616"/>
        <dbReference type="ChEBI" id="CHEBI:43474"/>
        <dbReference type="ChEBI" id="CHEBI:456216"/>
        <dbReference type="EC" id="3.6.4.13"/>
    </reaction>
</comment>
<sequence>MHAKIFKPTADKARNVGLATNIAETSITIDGVVYGIDRGLVKEKPYNPCPAMQSLVVVPVPNNCAGKAGCVAPGKSF</sequence>
<evidence type="ECO:0000256" key="1">
    <source>
        <dbReference type="ARBA" id="ARBA00047984"/>
    </source>
</evidence>
<keyword evidence="3" id="KW-1185">Reference proteome</keyword>
<proteinExistence type="predicted"/>
<protein>
    <submittedName>
        <fullName evidence="2">Uncharacterized protein</fullName>
    </submittedName>
</protein>
<dbReference type="GO" id="GO:0003723">
    <property type="term" value="F:RNA binding"/>
    <property type="evidence" value="ECO:0007669"/>
    <property type="project" value="TreeGrafter"/>
</dbReference>
<dbReference type="PANTHER" id="PTHR18934">
    <property type="entry name" value="ATP-DEPENDENT RNA HELICASE"/>
    <property type="match status" value="1"/>
</dbReference>
<organism evidence="2 3">
    <name type="scientific">Austropuccinia psidii MF-1</name>
    <dbReference type="NCBI Taxonomy" id="1389203"/>
    <lineage>
        <taxon>Eukaryota</taxon>
        <taxon>Fungi</taxon>
        <taxon>Dikarya</taxon>
        <taxon>Basidiomycota</taxon>
        <taxon>Pucciniomycotina</taxon>
        <taxon>Pucciniomycetes</taxon>
        <taxon>Pucciniales</taxon>
        <taxon>Sphaerophragmiaceae</taxon>
        <taxon>Austropuccinia</taxon>
    </lineage>
</organism>
<dbReference type="Gene3D" id="3.40.50.300">
    <property type="entry name" value="P-loop containing nucleotide triphosphate hydrolases"/>
    <property type="match status" value="1"/>
</dbReference>
<reference evidence="2" key="1">
    <citation type="submission" date="2021-03" db="EMBL/GenBank/DDBJ databases">
        <title>Draft genome sequence of rust myrtle Austropuccinia psidii MF-1, a brazilian biotype.</title>
        <authorList>
            <person name="Quecine M.C."/>
            <person name="Pachon D.M.R."/>
            <person name="Bonatelli M.L."/>
            <person name="Correr F.H."/>
            <person name="Franceschini L.M."/>
            <person name="Leite T.F."/>
            <person name="Margarido G.R.A."/>
            <person name="Almeida C.A."/>
            <person name="Ferrarezi J.A."/>
            <person name="Labate C.A."/>
        </authorList>
    </citation>
    <scope>NUCLEOTIDE SEQUENCE</scope>
    <source>
        <strain evidence="2">MF-1</strain>
    </source>
</reference>
<dbReference type="EMBL" id="AVOT02103459">
    <property type="protein sequence ID" value="MBW0578754.1"/>
    <property type="molecule type" value="Genomic_DNA"/>
</dbReference>
<dbReference type="PANTHER" id="PTHR18934:SF83">
    <property type="entry name" value="PRE-MRNA-SPLICING FACTOR ATP-DEPENDENT RNA HELICASE DHX16"/>
    <property type="match status" value="1"/>
</dbReference>
<name>A0A9Q3KFC5_9BASI</name>
<comment type="caution">
    <text evidence="2">The sequence shown here is derived from an EMBL/GenBank/DDBJ whole genome shotgun (WGS) entry which is preliminary data.</text>
</comment>
<evidence type="ECO:0000313" key="2">
    <source>
        <dbReference type="EMBL" id="MBW0578754.1"/>
    </source>
</evidence>
<dbReference type="InterPro" id="IPR027417">
    <property type="entry name" value="P-loop_NTPase"/>
</dbReference>
<dbReference type="Proteomes" id="UP000765509">
    <property type="component" value="Unassembled WGS sequence"/>
</dbReference>
<accession>A0A9Q3KFC5</accession>